<organism evidence="12 13">
    <name type="scientific">Candidatus Nealsonbacteria bacterium CG_4_10_14_0_2_um_filter_37_10</name>
    <dbReference type="NCBI Taxonomy" id="1974679"/>
    <lineage>
        <taxon>Bacteria</taxon>
        <taxon>Candidatus Nealsoniibacteriota</taxon>
    </lineage>
</organism>
<dbReference type="SUPFAM" id="SSF51161">
    <property type="entry name" value="Trimeric LpxA-like enzymes"/>
    <property type="match status" value="1"/>
</dbReference>
<evidence type="ECO:0000256" key="4">
    <source>
        <dbReference type="ARBA" id="ARBA00007947"/>
    </source>
</evidence>
<reference evidence="13" key="1">
    <citation type="submission" date="2017-09" db="EMBL/GenBank/DDBJ databases">
        <title>Depth-based differentiation of microbial function through sediment-hosted aquifers and enrichment of novel symbionts in the deep terrestrial subsurface.</title>
        <authorList>
            <person name="Probst A.J."/>
            <person name="Ladd B."/>
            <person name="Jarett J.K."/>
            <person name="Geller-Mcgrath D.E."/>
            <person name="Sieber C.M.K."/>
            <person name="Emerson J.B."/>
            <person name="Anantharaman K."/>
            <person name="Thomas B.C."/>
            <person name="Malmstrom R."/>
            <person name="Stieglmeier M."/>
            <person name="Klingl A."/>
            <person name="Woyke T."/>
            <person name="Ryan C.M."/>
            <person name="Banfield J.F."/>
        </authorList>
    </citation>
    <scope>NUCLEOTIDE SEQUENCE [LARGE SCALE GENOMIC DNA]</scope>
</reference>
<dbReference type="InterPro" id="IPR023915">
    <property type="entry name" value="Bifunctiontional_GlmU_arc-type"/>
</dbReference>
<proteinExistence type="inferred from homology"/>
<keyword evidence="8" id="KW-0012">Acyltransferase</keyword>
<evidence type="ECO:0000256" key="1">
    <source>
        <dbReference type="ARBA" id="ARBA00005166"/>
    </source>
</evidence>
<evidence type="ECO:0000256" key="8">
    <source>
        <dbReference type="ARBA" id="ARBA00023315"/>
    </source>
</evidence>
<dbReference type="InterPro" id="IPR005835">
    <property type="entry name" value="NTP_transferase_dom"/>
</dbReference>
<comment type="caution">
    <text evidence="12">The sequence shown here is derived from an EMBL/GenBank/DDBJ whole genome shotgun (WGS) entry which is preliminary data.</text>
</comment>
<keyword evidence="5" id="KW-0808">Transferase</keyword>
<evidence type="ECO:0000256" key="6">
    <source>
        <dbReference type="ARBA" id="ARBA00022695"/>
    </source>
</evidence>
<comment type="pathway">
    <text evidence="1">Nucleotide-sugar biosynthesis; UDP-N-acetyl-alpha-D-glucosamine biosynthesis; N-acetyl-alpha-D-glucosamine 1-phosphate from alpha-D-glucosamine 6-phosphate (route II): step 2/2.</text>
</comment>
<feature type="domain" description="Nucleotidyl transferase" evidence="11">
    <location>
        <begin position="16"/>
        <end position="210"/>
    </location>
</feature>
<dbReference type="Pfam" id="PF00483">
    <property type="entry name" value="NTP_transferase"/>
    <property type="match status" value="1"/>
</dbReference>
<comment type="catalytic activity">
    <reaction evidence="9">
        <text>alpha-D-glucosamine 1-phosphate + acetyl-CoA = N-acetyl-alpha-D-glucosamine 1-phosphate + CoA + H(+)</text>
        <dbReference type="Rhea" id="RHEA:13725"/>
        <dbReference type="ChEBI" id="CHEBI:15378"/>
        <dbReference type="ChEBI" id="CHEBI:57287"/>
        <dbReference type="ChEBI" id="CHEBI:57288"/>
        <dbReference type="ChEBI" id="CHEBI:57776"/>
        <dbReference type="ChEBI" id="CHEBI:58516"/>
        <dbReference type="EC" id="2.3.1.157"/>
    </reaction>
</comment>
<sequence length="423" mass="48118">MGHLKNMNEKFLTGQAVILAAGESSRFWPLNQKHKSLIKIMGRPLIFYTIESLKKAGIKDIIIVQGPKKDIEEELKDYQPNIKYVIQEEPKGMGNALWQARNLIKGQFLFLNAERVDCQEIIEEIKEEKAKIVLVGQHTDNPELYGMMRLRGARVLEIIEKPKKGKEPSNVKVVGVYLLEPEFFSYYQKVRKEKYDFEKALSNYLKENGAKLVFLKTPEVFSLKYPWQLFDIQRYLFDRFLKRKIEKSTQILKNVGIEGNVCIGENTRIFEGATIKGPCYIGENCIVGNNSLIREYTNLENNVLIGAFAEVTRSIFQEDIHTHSGYFGDSIFGKGCRLGAGTITANVRIDRGEIKVKIKNEKVKTGLNSLGVIMGENSKTGIHCSLMPGVLIGSNCIVGPNSLVFENIEDNTNFYTEFKRIKK</sequence>
<dbReference type="CDD" id="cd04181">
    <property type="entry name" value="NTP_transferase"/>
    <property type="match status" value="1"/>
</dbReference>
<dbReference type="NCBIfam" id="TIGR03992">
    <property type="entry name" value="Arch_glmU"/>
    <property type="match status" value="1"/>
</dbReference>
<gene>
    <name evidence="12" type="ORF">COX89_00270</name>
</gene>
<dbReference type="Proteomes" id="UP000231538">
    <property type="component" value="Unassembled WGS sequence"/>
</dbReference>
<comment type="pathway">
    <text evidence="2">Nucleotide-sugar biosynthesis; UDP-N-acetyl-alpha-D-glucosamine biosynthesis; UDP-N-acetyl-alpha-D-glucosamine from N-acetyl-alpha-D-glucosamine 1-phosphate: step 1/1.</text>
</comment>
<dbReference type="Gene3D" id="2.160.10.10">
    <property type="entry name" value="Hexapeptide repeat proteins"/>
    <property type="match status" value="1"/>
</dbReference>
<dbReference type="InterPro" id="IPR011004">
    <property type="entry name" value="Trimer_LpxA-like_sf"/>
</dbReference>
<evidence type="ECO:0000256" key="7">
    <source>
        <dbReference type="ARBA" id="ARBA00023268"/>
    </source>
</evidence>
<dbReference type="InterPro" id="IPR029044">
    <property type="entry name" value="Nucleotide-diphossugar_trans"/>
</dbReference>
<evidence type="ECO:0000259" key="11">
    <source>
        <dbReference type="Pfam" id="PF00483"/>
    </source>
</evidence>
<dbReference type="GO" id="GO:0019134">
    <property type="term" value="F:glucosamine-1-phosphate N-acetyltransferase activity"/>
    <property type="evidence" value="ECO:0007669"/>
    <property type="project" value="UniProtKB-EC"/>
</dbReference>
<keyword evidence="7" id="KW-0511">Multifunctional enzyme</keyword>
<dbReference type="PANTHER" id="PTHR43584">
    <property type="entry name" value="NUCLEOTIDYL TRANSFERASE"/>
    <property type="match status" value="1"/>
</dbReference>
<dbReference type="PANTHER" id="PTHR43584:SF8">
    <property type="entry name" value="N-ACETYLMURAMATE ALPHA-1-PHOSPHATE URIDYLYLTRANSFERASE"/>
    <property type="match status" value="1"/>
</dbReference>
<dbReference type="InterPro" id="IPR050065">
    <property type="entry name" value="GlmU-like"/>
</dbReference>
<comment type="similarity">
    <text evidence="4">In the N-terminal section; belongs to the N-acetylglucosamine-1-phosphate uridyltransferase family.</text>
</comment>
<dbReference type="GO" id="GO:0003977">
    <property type="term" value="F:UDP-N-acetylglucosamine diphosphorylase activity"/>
    <property type="evidence" value="ECO:0007669"/>
    <property type="project" value="UniProtKB-EC"/>
</dbReference>
<dbReference type="GO" id="GO:0006048">
    <property type="term" value="P:UDP-N-acetylglucosamine biosynthetic process"/>
    <property type="evidence" value="ECO:0007669"/>
    <property type="project" value="UniProtKB-UniPathway"/>
</dbReference>
<evidence type="ECO:0000256" key="2">
    <source>
        <dbReference type="ARBA" id="ARBA00005208"/>
    </source>
</evidence>
<dbReference type="SUPFAM" id="SSF53448">
    <property type="entry name" value="Nucleotide-diphospho-sugar transferases"/>
    <property type="match status" value="1"/>
</dbReference>
<evidence type="ECO:0000256" key="10">
    <source>
        <dbReference type="ARBA" id="ARBA00048493"/>
    </source>
</evidence>
<dbReference type="Pfam" id="PF00132">
    <property type="entry name" value="Hexapep"/>
    <property type="match status" value="2"/>
</dbReference>
<dbReference type="AlphaFoldDB" id="A0A2M7V0C3"/>
<dbReference type="UniPathway" id="UPA00113">
    <property type="reaction ID" value="UER00532"/>
</dbReference>
<accession>A0A2M7V0C3</accession>
<keyword evidence="6" id="KW-0548">Nucleotidyltransferase</keyword>
<evidence type="ECO:0000256" key="5">
    <source>
        <dbReference type="ARBA" id="ARBA00022679"/>
    </source>
</evidence>
<evidence type="ECO:0000256" key="3">
    <source>
        <dbReference type="ARBA" id="ARBA00007707"/>
    </source>
</evidence>
<evidence type="ECO:0000313" key="12">
    <source>
        <dbReference type="EMBL" id="PIZ89672.1"/>
    </source>
</evidence>
<protein>
    <recommendedName>
        <fullName evidence="11">Nucleotidyl transferase domain-containing protein</fullName>
    </recommendedName>
</protein>
<dbReference type="Gene3D" id="3.90.550.10">
    <property type="entry name" value="Spore Coat Polysaccharide Biosynthesis Protein SpsA, Chain A"/>
    <property type="match status" value="1"/>
</dbReference>
<dbReference type="EMBL" id="PFPC01000007">
    <property type="protein sequence ID" value="PIZ89672.1"/>
    <property type="molecule type" value="Genomic_DNA"/>
</dbReference>
<evidence type="ECO:0000313" key="13">
    <source>
        <dbReference type="Proteomes" id="UP000231538"/>
    </source>
</evidence>
<name>A0A2M7V0C3_9BACT</name>
<evidence type="ECO:0000256" key="9">
    <source>
        <dbReference type="ARBA" id="ARBA00048247"/>
    </source>
</evidence>
<comment type="similarity">
    <text evidence="3">In the C-terminal section; belongs to the transferase hexapeptide repeat family.</text>
</comment>
<comment type="catalytic activity">
    <reaction evidence="10">
        <text>N-acetyl-alpha-D-glucosamine 1-phosphate + UTP + H(+) = UDP-N-acetyl-alpha-D-glucosamine + diphosphate</text>
        <dbReference type="Rhea" id="RHEA:13509"/>
        <dbReference type="ChEBI" id="CHEBI:15378"/>
        <dbReference type="ChEBI" id="CHEBI:33019"/>
        <dbReference type="ChEBI" id="CHEBI:46398"/>
        <dbReference type="ChEBI" id="CHEBI:57705"/>
        <dbReference type="ChEBI" id="CHEBI:57776"/>
        <dbReference type="EC" id="2.7.7.23"/>
    </reaction>
</comment>
<dbReference type="InterPro" id="IPR001451">
    <property type="entry name" value="Hexapep"/>
</dbReference>